<dbReference type="PANTHER" id="PTHR48040">
    <property type="entry name" value="PLEIOTROPIC DRUG RESISTANCE PROTEIN 1-LIKE ISOFORM X1"/>
    <property type="match status" value="1"/>
</dbReference>
<dbReference type="Proteomes" id="UP000541444">
    <property type="component" value="Unassembled WGS sequence"/>
</dbReference>
<reference evidence="7 8" key="1">
    <citation type="journal article" date="2020" name="IScience">
        <title>Genome Sequencing of the Endangered Kingdonia uniflora (Circaeasteraceae, Ranunculales) Reveals Potential Mechanisms of Evolutionary Specialization.</title>
        <authorList>
            <person name="Sun Y."/>
            <person name="Deng T."/>
            <person name="Zhang A."/>
            <person name="Moore M.J."/>
            <person name="Landis J.B."/>
            <person name="Lin N."/>
            <person name="Zhang H."/>
            <person name="Zhang X."/>
            <person name="Huang J."/>
            <person name="Zhang X."/>
            <person name="Sun H."/>
            <person name="Wang H."/>
        </authorList>
    </citation>
    <scope>NUCLEOTIDE SEQUENCE [LARGE SCALE GENOMIC DNA]</scope>
    <source>
        <strain evidence="7">TB1705</strain>
        <tissue evidence="7">Leaf</tissue>
    </source>
</reference>
<keyword evidence="2 5" id="KW-0812">Transmembrane</keyword>
<dbReference type="EMBL" id="JACGCM010001077">
    <property type="protein sequence ID" value="KAF6161872.1"/>
    <property type="molecule type" value="Genomic_DNA"/>
</dbReference>
<evidence type="ECO:0000256" key="1">
    <source>
        <dbReference type="ARBA" id="ARBA00004141"/>
    </source>
</evidence>
<feature type="transmembrane region" description="Helical" evidence="5">
    <location>
        <begin position="16"/>
        <end position="38"/>
    </location>
</feature>
<name>A0A7J7N4B4_9MAGN</name>
<evidence type="ECO:0000256" key="3">
    <source>
        <dbReference type="ARBA" id="ARBA00022989"/>
    </source>
</evidence>
<keyword evidence="4 5" id="KW-0472">Membrane</keyword>
<comment type="caution">
    <text evidence="7">The sequence shown here is derived from an EMBL/GenBank/DDBJ whole genome shotgun (WGS) entry which is preliminary data.</text>
</comment>
<proteinExistence type="predicted"/>
<organism evidence="7 8">
    <name type="scientific">Kingdonia uniflora</name>
    <dbReference type="NCBI Taxonomy" id="39325"/>
    <lineage>
        <taxon>Eukaryota</taxon>
        <taxon>Viridiplantae</taxon>
        <taxon>Streptophyta</taxon>
        <taxon>Embryophyta</taxon>
        <taxon>Tracheophyta</taxon>
        <taxon>Spermatophyta</taxon>
        <taxon>Magnoliopsida</taxon>
        <taxon>Ranunculales</taxon>
        <taxon>Circaeasteraceae</taxon>
        <taxon>Kingdonia</taxon>
    </lineage>
</organism>
<dbReference type="PANTHER" id="PTHR48040:SF45">
    <property type="entry name" value="PLEIOTROPIC DRUG RESISTANCE PROTEIN 1-LIKE"/>
    <property type="match status" value="1"/>
</dbReference>
<dbReference type="GO" id="GO:0140359">
    <property type="term" value="F:ABC-type transporter activity"/>
    <property type="evidence" value="ECO:0007669"/>
    <property type="project" value="InterPro"/>
</dbReference>
<evidence type="ECO:0000259" key="6">
    <source>
        <dbReference type="Pfam" id="PF01061"/>
    </source>
</evidence>
<accession>A0A7J7N4B4</accession>
<protein>
    <recommendedName>
        <fullName evidence="6">ABC-2 type transporter transmembrane domain-containing protein</fullName>
    </recommendedName>
</protein>
<dbReference type="OrthoDB" id="1436834at2759"/>
<evidence type="ECO:0000256" key="2">
    <source>
        <dbReference type="ARBA" id="ARBA00022692"/>
    </source>
</evidence>
<evidence type="ECO:0000313" key="7">
    <source>
        <dbReference type="EMBL" id="KAF6161872.1"/>
    </source>
</evidence>
<evidence type="ECO:0000256" key="4">
    <source>
        <dbReference type="ARBA" id="ARBA00023136"/>
    </source>
</evidence>
<keyword evidence="3 5" id="KW-1133">Transmembrane helix</keyword>
<gene>
    <name evidence="7" type="ORF">GIB67_002582</name>
</gene>
<dbReference type="InterPro" id="IPR013525">
    <property type="entry name" value="ABC2_TM"/>
</dbReference>
<evidence type="ECO:0000313" key="8">
    <source>
        <dbReference type="Proteomes" id="UP000541444"/>
    </source>
</evidence>
<sequence>MASGLFQFVTALGRNMIVANTSGSFAILVLMILGGFVLSRDNVKKWWLWGYWTSPMMYAQNALAVNEFLGKSWSRVSSRTKM</sequence>
<keyword evidence="8" id="KW-1185">Reference proteome</keyword>
<evidence type="ECO:0000256" key="5">
    <source>
        <dbReference type="SAM" id="Phobius"/>
    </source>
</evidence>
<feature type="domain" description="ABC-2 type transporter transmembrane" evidence="6">
    <location>
        <begin position="1"/>
        <end position="68"/>
    </location>
</feature>
<dbReference type="GO" id="GO:0016020">
    <property type="term" value="C:membrane"/>
    <property type="evidence" value="ECO:0007669"/>
    <property type="project" value="UniProtKB-SubCell"/>
</dbReference>
<dbReference type="Pfam" id="PF01061">
    <property type="entry name" value="ABC2_membrane"/>
    <property type="match status" value="1"/>
</dbReference>
<comment type="subcellular location">
    <subcellularLocation>
        <location evidence="1">Membrane</location>
        <topology evidence="1">Multi-pass membrane protein</topology>
    </subcellularLocation>
</comment>
<dbReference type="AlphaFoldDB" id="A0A7J7N4B4"/>